<name>A0ABP0NIR4_9DINO</name>
<proteinExistence type="predicted"/>
<evidence type="ECO:0000313" key="3">
    <source>
        <dbReference type="Proteomes" id="UP001642464"/>
    </source>
</evidence>
<comment type="caution">
    <text evidence="2">The sequence shown here is derived from an EMBL/GenBank/DDBJ whole genome shotgun (WGS) entry which is preliminary data.</text>
</comment>
<evidence type="ECO:0000313" key="2">
    <source>
        <dbReference type="EMBL" id="CAK9062659.1"/>
    </source>
</evidence>
<keyword evidence="3" id="KW-1185">Reference proteome</keyword>
<accession>A0ABP0NIR4</accession>
<organism evidence="2 3">
    <name type="scientific">Durusdinium trenchii</name>
    <dbReference type="NCBI Taxonomy" id="1381693"/>
    <lineage>
        <taxon>Eukaryota</taxon>
        <taxon>Sar</taxon>
        <taxon>Alveolata</taxon>
        <taxon>Dinophyceae</taxon>
        <taxon>Suessiales</taxon>
        <taxon>Symbiodiniaceae</taxon>
        <taxon>Durusdinium</taxon>
    </lineage>
</organism>
<keyword evidence="1" id="KW-0732">Signal</keyword>
<dbReference type="EMBL" id="CAXAMM010028347">
    <property type="protein sequence ID" value="CAK9062659.1"/>
    <property type="molecule type" value="Genomic_DNA"/>
</dbReference>
<gene>
    <name evidence="2" type="ORF">SCF082_LOCUS32601</name>
</gene>
<sequence>VFVWLLFADFLPSSALDDELRFHFDCAFRCGQMTESDREAINSIYRSAGCGSGGPGSHPVCASSMEQLCVGSCGGGQQDMATFLPGAFGNPEPVPAESFEEALKAHESCASRCVTEGIAVPAAAADAAEKALETLQRCGVVQLLGGYELQSLDRFQQDGLKKLTEGLQEAPGSEAAA</sequence>
<reference evidence="2 3" key="1">
    <citation type="submission" date="2024-02" db="EMBL/GenBank/DDBJ databases">
        <authorList>
            <person name="Chen Y."/>
            <person name="Shah S."/>
            <person name="Dougan E. K."/>
            <person name="Thang M."/>
            <person name="Chan C."/>
        </authorList>
    </citation>
    <scope>NUCLEOTIDE SEQUENCE [LARGE SCALE GENOMIC DNA]</scope>
</reference>
<protein>
    <submittedName>
        <fullName evidence="2">Uncharacterized protein</fullName>
    </submittedName>
</protein>
<feature type="non-terminal residue" evidence="2">
    <location>
        <position position="1"/>
    </location>
</feature>
<feature type="signal peptide" evidence="1">
    <location>
        <begin position="1"/>
        <end position="15"/>
    </location>
</feature>
<feature type="chain" id="PRO_5046493004" evidence="1">
    <location>
        <begin position="16"/>
        <end position="177"/>
    </location>
</feature>
<evidence type="ECO:0000256" key="1">
    <source>
        <dbReference type="SAM" id="SignalP"/>
    </source>
</evidence>
<dbReference type="Proteomes" id="UP001642464">
    <property type="component" value="Unassembled WGS sequence"/>
</dbReference>